<dbReference type="Pfam" id="PF00320">
    <property type="entry name" value="GATA"/>
    <property type="match status" value="1"/>
</dbReference>
<dbReference type="KEGG" id="crq:GCK72_016307"/>
<feature type="region of interest" description="Disordered" evidence="9">
    <location>
        <begin position="77"/>
        <end position="127"/>
    </location>
</feature>
<dbReference type="eggNOG" id="KOG1601">
    <property type="taxonomic scope" value="Eukaryota"/>
</dbReference>
<dbReference type="PANTHER" id="PTHR10071:SF233">
    <property type="entry name" value="TRANSCRIPTION FACTOR ELT-6"/>
    <property type="match status" value="1"/>
</dbReference>
<evidence type="ECO:0000256" key="2">
    <source>
        <dbReference type="ARBA" id="ARBA00022723"/>
    </source>
</evidence>
<dbReference type="PROSITE" id="PS50114">
    <property type="entry name" value="GATA_ZN_FINGER_2"/>
    <property type="match status" value="1"/>
</dbReference>
<dbReference type="GO" id="GO:0000122">
    <property type="term" value="P:negative regulation of transcription by RNA polymerase II"/>
    <property type="evidence" value="ECO:0007669"/>
    <property type="project" value="TreeGrafter"/>
</dbReference>
<dbReference type="SUPFAM" id="SSF57716">
    <property type="entry name" value="Glucocorticoid receptor-like (DNA-binding domain)"/>
    <property type="match status" value="1"/>
</dbReference>
<evidence type="ECO:0000313" key="11">
    <source>
        <dbReference type="EMBL" id="EFP11962.1"/>
    </source>
</evidence>
<dbReference type="PRINTS" id="PR00619">
    <property type="entry name" value="GATAZNFINGER"/>
</dbReference>
<dbReference type="InterPro" id="IPR000679">
    <property type="entry name" value="Znf_GATA"/>
</dbReference>
<dbReference type="OrthoDB" id="515401at2759"/>
<dbReference type="CTD" id="9816663"/>
<gene>
    <name evidence="11" type="primary">Cre-elt-6</name>
    <name evidence="11" type="ORF">CRE_31380</name>
</gene>
<evidence type="ECO:0000256" key="9">
    <source>
        <dbReference type="SAM" id="MobiDB-lite"/>
    </source>
</evidence>
<evidence type="ECO:0000259" key="10">
    <source>
        <dbReference type="PROSITE" id="PS50114"/>
    </source>
</evidence>
<organism evidence="12">
    <name type="scientific">Caenorhabditis remanei</name>
    <name type="common">Caenorhabditis vulgaris</name>
    <dbReference type="NCBI Taxonomy" id="31234"/>
    <lineage>
        <taxon>Eukaryota</taxon>
        <taxon>Metazoa</taxon>
        <taxon>Ecdysozoa</taxon>
        <taxon>Nematoda</taxon>
        <taxon>Chromadorea</taxon>
        <taxon>Rhabditida</taxon>
        <taxon>Rhabditina</taxon>
        <taxon>Rhabditomorpha</taxon>
        <taxon>Rhabditoidea</taxon>
        <taxon>Rhabditidae</taxon>
        <taxon>Peloderinae</taxon>
        <taxon>Caenorhabditis</taxon>
    </lineage>
</organism>
<dbReference type="RefSeq" id="XP_003098870.2">
    <property type="nucleotide sequence ID" value="XM_003098822.2"/>
</dbReference>
<evidence type="ECO:0000256" key="6">
    <source>
        <dbReference type="ARBA" id="ARBA00023163"/>
    </source>
</evidence>
<dbReference type="STRING" id="31234.E3MYB2"/>
<dbReference type="InParanoid" id="E3MYB2"/>
<evidence type="ECO:0000256" key="3">
    <source>
        <dbReference type="ARBA" id="ARBA00022771"/>
    </source>
</evidence>
<feature type="region of interest" description="Disordered" evidence="9">
    <location>
        <begin position="250"/>
        <end position="288"/>
    </location>
</feature>
<dbReference type="GeneID" id="9816663"/>
<dbReference type="GO" id="GO:0000981">
    <property type="term" value="F:DNA-binding transcription factor activity, RNA polymerase II-specific"/>
    <property type="evidence" value="ECO:0007669"/>
    <property type="project" value="TreeGrafter"/>
</dbReference>
<evidence type="ECO:0000256" key="4">
    <source>
        <dbReference type="ARBA" id="ARBA00022833"/>
    </source>
</evidence>
<evidence type="ECO:0000313" key="12">
    <source>
        <dbReference type="Proteomes" id="UP000008281"/>
    </source>
</evidence>
<dbReference type="PROSITE" id="PS00344">
    <property type="entry name" value="GATA_ZN_FINGER_1"/>
    <property type="match status" value="1"/>
</dbReference>
<dbReference type="PANTHER" id="PTHR10071">
    <property type="entry name" value="TRANSCRIPTION FACTOR GATA FAMILY MEMBER"/>
    <property type="match status" value="1"/>
</dbReference>
<dbReference type="GO" id="GO:0000978">
    <property type="term" value="F:RNA polymerase II cis-regulatory region sequence-specific DNA binding"/>
    <property type="evidence" value="ECO:0007669"/>
    <property type="project" value="TreeGrafter"/>
</dbReference>
<feature type="compositionally biased region" description="Basic and acidic residues" evidence="9">
    <location>
        <begin position="77"/>
        <end position="91"/>
    </location>
</feature>
<feature type="domain" description="GATA-type" evidence="10">
    <location>
        <begin position="276"/>
        <end position="329"/>
    </location>
</feature>
<dbReference type="CDD" id="cd00202">
    <property type="entry name" value="ZnF_GATA"/>
    <property type="match status" value="1"/>
</dbReference>
<dbReference type="GO" id="GO:0045944">
    <property type="term" value="P:positive regulation of transcription by RNA polymerase II"/>
    <property type="evidence" value="ECO:0007669"/>
    <property type="project" value="TreeGrafter"/>
</dbReference>
<dbReference type="Proteomes" id="UP000008281">
    <property type="component" value="Unassembled WGS sequence"/>
</dbReference>
<keyword evidence="4" id="KW-0862">Zinc</keyword>
<dbReference type="OMA" id="AGKLVCN"/>
<keyword evidence="3 8" id="KW-0863">Zinc-finger</keyword>
<reference evidence="11" key="1">
    <citation type="submission" date="2007-07" db="EMBL/GenBank/DDBJ databases">
        <title>PCAP assembly of the Caenorhabditis remanei genome.</title>
        <authorList>
            <consortium name="The Caenorhabditis remanei Sequencing Consortium"/>
            <person name="Wilson R.K."/>
        </authorList>
    </citation>
    <scope>NUCLEOTIDE SEQUENCE [LARGE SCALE GENOMIC DNA]</scope>
    <source>
        <strain evidence="11">PB4641</strain>
    </source>
</reference>
<dbReference type="GO" id="GO:0008270">
    <property type="term" value="F:zinc ion binding"/>
    <property type="evidence" value="ECO:0007669"/>
    <property type="project" value="UniProtKB-KW"/>
</dbReference>
<comment type="subcellular location">
    <subcellularLocation>
        <location evidence="1">Nucleus</location>
    </subcellularLocation>
</comment>
<dbReference type="InterPro" id="IPR039355">
    <property type="entry name" value="Transcription_factor_GATA"/>
</dbReference>
<evidence type="ECO:0000256" key="8">
    <source>
        <dbReference type="PROSITE-ProRule" id="PRU00094"/>
    </source>
</evidence>
<evidence type="ECO:0000256" key="7">
    <source>
        <dbReference type="ARBA" id="ARBA00023242"/>
    </source>
</evidence>
<evidence type="ECO:0000256" key="5">
    <source>
        <dbReference type="ARBA" id="ARBA00023015"/>
    </source>
</evidence>
<proteinExistence type="predicted"/>
<protein>
    <submittedName>
        <fullName evidence="11">CRE-ELT-6 protein</fullName>
    </submittedName>
</protein>
<keyword evidence="6" id="KW-0804">Transcription</keyword>
<dbReference type="GO" id="GO:0005634">
    <property type="term" value="C:nucleus"/>
    <property type="evidence" value="ECO:0007669"/>
    <property type="project" value="UniProtKB-SubCell"/>
</dbReference>
<dbReference type="HOGENOM" id="CLU_685583_0_0_1"/>
<dbReference type="GO" id="GO:0045165">
    <property type="term" value="P:cell fate commitment"/>
    <property type="evidence" value="ECO:0007669"/>
    <property type="project" value="TreeGrafter"/>
</dbReference>
<keyword evidence="2" id="KW-0479">Metal-binding</keyword>
<dbReference type="FunCoup" id="E3MYB2">
    <property type="interactions" value="160"/>
</dbReference>
<keyword evidence="12" id="KW-1185">Reference proteome</keyword>
<dbReference type="AlphaFoldDB" id="E3MYB2"/>
<dbReference type="InterPro" id="IPR013088">
    <property type="entry name" value="Znf_NHR/GATA"/>
</dbReference>
<dbReference type="Gene3D" id="3.30.50.10">
    <property type="entry name" value="Erythroid Transcription Factor GATA-1, subunit A"/>
    <property type="match status" value="1"/>
</dbReference>
<accession>E3MYB2</accession>
<dbReference type="EMBL" id="DS268495">
    <property type="protein sequence ID" value="EFP11962.1"/>
    <property type="molecule type" value="Genomic_DNA"/>
</dbReference>
<name>E3MYB2_CAERE</name>
<dbReference type="SMART" id="SM00401">
    <property type="entry name" value="ZnF_GATA"/>
    <property type="match status" value="1"/>
</dbReference>
<keyword evidence="5" id="KW-0805">Transcription regulation</keyword>
<keyword evidence="7" id="KW-0539">Nucleus</keyword>
<evidence type="ECO:0000256" key="1">
    <source>
        <dbReference type="ARBA" id="ARBA00004123"/>
    </source>
</evidence>
<feature type="compositionally biased region" description="Low complexity" evidence="9">
    <location>
        <begin position="262"/>
        <end position="286"/>
    </location>
</feature>
<sequence>MTSEEPNERTELMAAVAEGAEPRGAESNGIEQVAVMEPCAGCAQLHKEIRQDVNKIMNKIEAVCERLELIIAEKEKANHEQMSESGSEEKYSGSPSGSRESPDKHINGHVLTTSSGNGGCRKRKPTKESVNRLFENIPLIHENGNRSPKVARQQVSTPVSASSPFPEFNQFNGFIFDPMVNPQNMNMMQLLNLVNQSQQHTQQPQHPPPQQVQQMETVKIKEEVKQEPVDNNFPVETTEQKLLDQITAQFNGKSPSPTVVHAAGSSGASEDDPSSSSGVSRCSNCSTTKTTAWRRDMAGRLVCNACGLYYRLHRTHRPVHMRKDFIQQRFRRKIKEDEMPTATSQAAVFSHLLGLPNMPSNVNASNAFSILEQFSNQLKDNQEISDSPN</sequence>